<accession>A0A9W5T8U9</accession>
<evidence type="ECO:0000313" key="5">
    <source>
        <dbReference type="Proteomes" id="UP001057455"/>
    </source>
</evidence>
<dbReference type="EMBL" id="BLIY01000006">
    <property type="protein sequence ID" value="GFE53500.1"/>
    <property type="molecule type" value="Genomic_DNA"/>
</dbReference>
<keyword evidence="2" id="KW-0732">Signal</keyword>
<evidence type="ECO:0000256" key="1">
    <source>
        <dbReference type="SAM" id="MobiDB-lite"/>
    </source>
</evidence>
<dbReference type="NCBIfam" id="TIGR01492">
    <property type="entry name" value="CPW_WPC"/>
    <property type="match status" value="2"/>
</dbReference>
<evidence type="ECO:0000259" key="3">
    <source>
        <dbReference type="SMART" id="SM01099"/>
    </source>
</evidence>
<proteinExistence type="predicted"/>
<name>A0A9W5T8U9_BABOV</name>
<dbReference type="Proteomes" id="UP001057455">
    <property type="component" value="Unassembled WGS sequence"/>
</dbReference>
<dbReference type="InterPro" id="IPR006387">
    <property type="entry name" value="CPW_WPC_dom"/>
</dbReference>
<comment type="caution">
    <text evidence="4">The sequence shown here is derived from an EMBL/GenBank/DDBJ whole genome shotgun (WGS) entry which is preliminary data.</text>
</comment>
<gene>
    <name evidence="4" type="ORF">BaOVIS_009040</name>
</gene>
<sequence length="288" mass="32602">MWALWKLAWCVLVLALSGQCLAEEPESDEPKTPAEAITKDLNELSEQVDEVAEDQTDEEKEDESNKHKLDTTHAEEQSKFERLYQHALDEALVEGKREFQEYERSSVEDLDLVNVASDHLKRYWYAGQCRRDYTKSCPNNWSFDQESKLCTAPVDYHGPCERTKDFSHMQQPARSEYAWRCHVSWPCLNEPPMDESAVCPLEWTKLSGTVCIAPASYDGICPPIASFDGYNLLDKAKYEQMCGVKWPRVVPSSTRIGPTLEIGEGYASMGGSEWMNGAIDESGAMVPV</sequence>
<feature type="compositionally biased region" description="Basic and acidic residues" evidence="1">
    <location>
        <begin position="63"/>
        <end position="75"/>
    </location>
</feature>
<reference evidence="4" key="1">
    <citation type="submission" date="2019-12" db="EMBL/GenBank/DDBJ databases">
        <title>Genome sequence of Babesia ovis.</title>
        <authorList>
            <person name="Yamagishi J."/>
            <person name="Sevinc F."/>
            <person name="Xuan X."/>
        </authorList>
    </citation>
    <scope>NUCLEOTIDE SEQUENCE</scope>
    <source>
        <strain evidence="4">Selcuk</strain>
    </source>
</reference>
<dbReference type="Pfam" id="PF09717">
    <property type="entry name" value="CPW_WPC"/>
    <property type="match status" value="2"/>
</dbReference>
<feature type="chain" id="PRO_5040930058" evidence="2">
    <location>
        <begin position="23"/>
        <end position="288"/>
    </location>
</feature>
<keyword evidence="5" id="KW-1185">Reference proteome</keyword>
<feature type="compositionally biased region" description="Acidic residues" evidence="1">
    <location>
        <begin position="46"/>
        <end position="62"/>
    </location>
</feature>
<organism evidence="4 5">
    <name type="scientific">Babesia ovis</name>
    <dbReference type="NCBI Taxonomy" id="5869"/>
    <lineage>
        <taxon>Eukaryota</taxon>
        <taxon>Sar</taxon>
        <taxon>Alveolata</taxon>
        <taxon>Apicomplexa</taxon>
        <taxon>Aconoidasida</taxon>
        <taxon>Piroplasmida</taxon>
        <taxon>Babesiidae</taxon>
        <taxon>Babesia</taxon>
    </lineage>
</organism>
<evidence type="ECO:0000256" key="2">
    <source>
        <dbReference type="SAM" id="SignalP"/>
    </source>
</evidence>
<feature type="compositionally biased region" description="Basic and acidic residues" evidence="1">
    <location>
        <begin position="28"/>
        <end position="42"/>
    </location>
</feature>
<feature type="domain" description="CPW-WPC" evidence="3">
    <location>
        <begin position="193"/>
        <end position="250"/>
    </location>
</feature>
<dbReference type="SMART" id="SM01099">
    <property type="entry name" value="CPW_WPC"/>
    <property type="match status" value="2"/>
</dbReference>
<protein>
    <submittedName>
        <fullName evidence="4">Cpw-wpc domain-containing, putative</fullName>
    </submittedName>
</protein>
<evidence type="ECO:0000313" key="4">
    <source>
        <dbReference type="EMBL" id="GFE53500.1"/>
    </source>
</evidence>
<feature type="domain" description="CPW-WPC" evidence="3">
    <location>
        <begin position="129"/>
        <end position="189"/>
    </location>
</feature>
<feature type="region of interest" description="Disordered" evidence="1">
    <location>
        <begin position="23"/>
        <end position="75"/>
    </location>
</feature>
<dbReference type="OrthoDB" id="361898at2759"/>
<feature type="signal peptide" evidence="2">
    <location>
        <begin position="1"/>
        <end position="22"/>
    </location>
</feature>
<dbReference type="AlphaFoldDB" id="A0A9W5T8U9"/>